<evidence type="ECO:0000256" key="4">
    <source>
        <dbReference type="ARBA" id="ARBA00022692"/>
    </source>
</evidence>
<evidence type="ECO:0000313" key="9">
    <source>
        <dbReference type="Proteomes" id="UP001166304"/>
    </source>
</evidence>
<dbReference type="PANTHER" id="PTHR34702">
    <property type="entry name" value="NA(+)/H(+) ANTIPORTER SUBUNIT F1"/>
    <property type="match status" value="1"/>
</dbReference>
<evidence type="ECO:0000256" key="7">
    <source>
        <dbReference type="SAM" id="Phobius"/>
    </source>
</evidence>
<reference evidence="8" key="1">
    <citation type="submission" date="2021-06" db="EMBL/GenBank/DDBJ databases">
        <title>New haloarchaea isolates fom saline soil.</title>
        <authorList>
            <person name="Duran-Viseras A."/>
            <person name="Sanchez-Porro C.S."/>
            <person name="Ventosa A."/>
        </authorList>
    </citation>
    <scope>NUCLEOTIDE SEQUENCE</scope>
    <source>
        <strain evidence="8">JCM 18369</strain>
    </source>
</reference>
<dbReference type="GO" id="GO:0005886">
    <property type="term" value="C:plasma membrane"/>
    <property type="evidence" value="ECO:0007669"/>
    <property type="project" value="UniProtKB-SubCell"/>
</dbReference>
<dbReference type="Proteomes" id="UP001166304">
    <property type="component" value="Unassembled WGS sequence"/>
</dbReference>
<dbReference type="RefSeq" id="WP_162411770.1">
    <property type="nucleotide sequence ID" value="NZ_JAHQXE010000001.1"/>
</dbReference>
<dbReference type="InterPro" id="IPR007208">
    <property type="entry name" value="MrpF/PhaF-like"/>
</dbReference>
<evidence type="ECO:0000313" key="8">
    <source>
        <dbReference type="EMBL" id="MBV0900960.1"/>
    </source>
</evidence>
<sequence length="91" mass="9635">MVEFETALLAIAAAFVVFAVVSLYRVIAGPTDHDRVIAVNVMGTNTVIAIALVSSALDAPLFLDIALVYALLNFLLSIAFSKFNVEHGGVL</sequence>
<feature type="transmembrane region" description="Helical" evidence="7">
    <location>
        <begin position="61"/>
        <end position="80"/>
    </location>
</feature>
<dbReference type="AlphaFoldDB" id="A0AA41FYM3"/>
<keyword evidence="3" id="KW-1003">Cell membrane</keyword>
<keyword evidence="2" id="KW-0813">Transport</keyword>
<keyword evidence="4 7" id="KW-0812">Transmembrane</keyword>
<organism evidence="8 9">
    <name type="scientific">Haloarcula salina</name>
    <dbReference type="NCBI Taxonomy" id="1429914"/>
    <lineage>
        <taxon>Archaea</taxon>
        <taxon>Methanobacteriati</taxon>
        <taxon>Methanobacteriota</taxon>
        <taxon>Stenosarchaea group</taxon>
        <taxon>Halobacteria</taxon>
        <taxon>Halobacteriales</taxon>
        <taxon>Haloarculaceae</taxon>
        <taxon>Haloarcula</taxon>
    </lineage>
</organism>
<feature type="transmembrane region" description="Helical" evidence="7">
    <location>
        <begin position="6"/>
        <end position="24"/>
    </location>
</feature>
<evidence type="ECO:0000256" key="3">
    <source>
        <dbReference type="ARBA" id="ARBA00022475"/>
    </source>
</evidence>
<feature type="transmembrane region" description="Helical" evidence="7">
    <location>
        <begin position="36"/>
        <end position="55"/>
    </location>
</feature>
<comment type="subcellular location">
    <subcellularLocation>
        <location evidence="1">Cell membrane</location>
        <topology evidence="1">Multi-pass membrane protein</topology>
    </subcellularLocation>
</comment>
<dbReference type="EMBL" id="JAHQXE010000001">
    <property type="protein sequence ID" value="MBV0900960.1"/>
    <property type="molecule type" value="Genomic_DNA"/>
</dbReference>
<name>A0AA41FYM3_9EURY</name>
<gene>
    <name evidence="8" type="ORF">KTS37_04080</name>
</gene>
<evidence type="ECO:0000256" key="2">
    <source>
        <dbReference type="ARBA" id="ARBA00022448"/>
    </source>
</evidence>
<evidence type="ECO:0000256" key="1">
    <source>
        <dbReference type="ARBA" id="ARBA00004651"/>
    </source>
</evidence>
<protein>
    <submittedName>
        <fullName evidence="8">Cation:proton antiporter</fullName>
    </submittedName>
</protein>
<evidence type="ECO:0000256" key="6">
    <source>
        <dbReference type="ARBA" id="ARBA00023136"/>
    </source>
</evidence>
<keyword evidence="5 7" id="KW-1133">Transmembrane helix</keyword>
<dbReference type="NCBIfam" id="NF009244">
    <property type="entry name" value="PRK12599.1-3"/>
    <property type="match status" value="1"/>
</dbReference>
<proteinExistence type="predicted"/>
<evidence type="ECO:0000256" key="5">
    <source>
        <dbReference type="ARBA" id="ARBA00022989"/>
    </source>
</evidence>
<keyword evidence="9" id="KW-1185">Reference proteome</keyword>
<dbReference type="Pfam" id="PF04066">
    <property type="entry name" value="MrpF_PhaF"/>
    <property type="match status" value="1"/>
</dbReference>
<accession>A0AA41FYM3</accession>
<comment type="caution">
    <text evidence="8">The sequence shown here is derived from an EMBL/GenBank/DDBJ whole genome shotgun (WGS) entry which is preliminary data.</text>
</comment>
<dbReference type="GO" id="GO:0015385">
    <property type="term" value="F:sodium:proton antiporter activity"/>
    <property type="evidence" value="ECO:0007669"/>
    <property type="project" value="TreeGrafter"/>
</dbReference>
<keyword evidence="6 7" id="KW-0472">Membrane</keyword>
<dbReference type="PANTHER" id="PTHR34702:SF1">
    <property type="entry name" value="NA(+)_H(+) ANTIPORTER SUBUNIT F"/>
    <property type="match status" value="1"/>
</dbReference>